<dbReference type="RefSeq" id="WP_046104322.1">
    <property type="nucleotide sequence ID" value="NZ_JZEY01000054.1"/>
</dbReference>
<protein>
    <recommendedName>
        <fullName evidence="1">diguanylate cyclase</fullName>
        <ecNumber evidence="1">2.7.7.65</ecNumber>
    </recommendedName>
</protein>
<comment type="catalytic activity">
    <reaction evidence="2">
        <text>2 GTP = 3',3'-c-di-GMP + 2 diphosphate</text>
        <dbReference type="Rhea" id="RHEA:24898"/>
        <dbReference type="ChEBI" id="CHEBI:33019"/>
        <dbReference type="ChEBI" id="CHEBI:37565"/>
        <dbReference type="ChEBI" id="CHEBI:58805"/>
        <dbReference type="EC" id="2.7.7.65"/>
    </reaction>
</comment>
<keyword evidence="4" id="KW-1133">Transmembrane helix</keyword>
<dbReference type="STRING" id="429727.VE26_07065"/>
<accession>A0A0F5FLF5</accession>
<dbReference type="NCBIfam" id="TIGR00254">
    <property type="entry name" value="GGDEF"/>
    <property type="match status" value="1"/>
</dbReference>
<reference evidence="6 7" key="1">
    <citation type="submission" date="2015-03" db="EMBL/GenBank/DDBJ databases">
        <authorList>
            <person name="Hassan Y."/>
            <person name="Lepp D."/>
            <person name="Li X.-Z."/>
            <person name="Zhou T."/>
        </authorList>
    </citation>
    <scope>NUCLEOTIDE SEQUENCE [LARGE SCALE GENOMIC DNA]</scope>
    <source>
        <strain evidence="6 7">IPL18</strain>
    </source>
</reference>
<keyword evidence="4" id="KW-0472">Membrane</keyword>
<gene>
    <name evidence="6" type="ORF">VE26_07065</name>
</gene>
<dbReference type="Pfam" id="PF00990">
    <property type="entry name" value="GGDEF"/>
    <property type="match status" value="1"/>
</dbReference>
<dbReference type="PANTHER" id="PTHR45138:SF9">
    <property type="entry name" value="DIGUANYLATE CYCLASE DGCM-RELATED"/>
    <property type="match status" value="1"/>
</dbReference>
<proteinExistence type="predicted"/>
<name>A0A0F5FLF5_9HYPH</name>
<dbReference type="GO" id="GO:0052621">
    <property type="term" value="F:diguanylate cyclase activity"/>
    <property type="evidence" value="ECO:0007669"/>
    <property type="project" value="UniProtKB-EC"/>
</dbReference>
<feature type="transmembrane region" description="Helical" evidence="4">
    <location>
        <begin position="97"/>
        <end position="114"/>
    </location>
</feature>
<comment type="caution">
    <text evidence="6">The sequence shown here is derived from an EMBL/GenBank/DDBJ whole genome shotgun (WGS) entry which is preliminary data.</text>
</comment>
<evidence type="ECO:0000256" key="3">
    <source>
        <dbReference type="SAM" id="MobiDB-lite"/>
    </source>
</evidence>
<dbReference type="PROSITE" id="PS50887">
    <property type="entry name" value="GGDEF"/>
    <property type="match status" value="1"/>
</dbReference>
<dbReference type="PATRIC" id="fig|429727.3.peg.1463"/>
<dbReference type="SMART" id="SM00267">
    <property type="entry name" value="GGDEF"/>
    <property type="match status" value="1"/>
</dbReference>
<feature type="transmembrane region" description="Helical" evidence="4">
    <location>
        <begin position="35"/>
        <end position="54"/>
    </location>
</feature>
<evidence type="ECO:0000313" key="6">
    <source>
        <dbReference type="EMBL" id="KKB09628.1"/>
    </source>
</evidence>
<dbReference type="AlphaFoldDB" id="A0A0F5FLF5"/>
<dbReference type="PANTHER" id="PTHR45138">
    <property type="entry name" value="REGULATORY COMPONENTS OF SENSORY TRANSDUCTION SYSTEM"/>
    <property type="match status" value="1"/>
</dbReference>
<dbReference type="InterPro" id="IPR029787">
    <property type="entry name" value="Nucleotide_cyclase"/>
</dbReference>
<dbReference type="SUPFAM" id="SSF55073">
    <property type="entry name" value="Nucleotide cyclase"/>
    <property type="match status" value="1"/>
</dbReference>
<feature type="transmembrane region" description="Helical" evidence="4">
    <location>
        <begin position="66"/>
        <end position="85"/>
    </location>
</feature>
<keyword evidence="7" id="KW-1185">Reference proteome</keyword>
<feature type="transmembrane region" description="Helical" evidence="4">
    <location>
        <begin position="6"/>
        <end position="26"/>
    </location>
</feature>
<evidence type="ECO:0000256" key="4">
    <source>
        <dbReference type="SAM" id="Phobius"/>
    </source>
</evidence>
<feature type="transmembrane region" description="Helical" evidence="4">
    <location>
        <begin position="120"/>
        <end position="139"/>
    </location>
</feature>
<keyword evidence="4" id="KW-0812">Transmembrane</keyword>
<dbReference type="Proteomes" id="UP000033649">
    <property type="component" value="Unassembled WGS sequence"/>
</dbReference>
<feature type="region of interest" description="Disordered" evidence="3">
    <location>
        <begin position="368"/>
        <end position="391"/>
    </location>
</feature>
<dbReference type="EMBL" id="JZEY01000054">
    <property type="protein sequence ID" value="KKB09628.1"/>
    <property type="molecule type" value="Genomic_DNA"/>
</dbReference>
<feature type="transmembrane region" description="Helical" evidence="4">
    <location>
        <begin position="151"/>
        <end position="175"/>
    </location>
</feature>
<dbReference type="InterPro" id="IPR050469">
    <property type="entry name" value="Diguanylate_Cyclase"/>
</dbReference>
<feature type="domain" description="GGDEF" evidence="5">
    <location>
        <begin position="249"/>
        <end position="380"/>
    </location>
</feature>
<organism evidence="6 7">
    <name type="scientific">Devosia chinhatensis</name>
    <dbReference type="NCBI Taxonomy" id="429727"/>
    <lineage>
        <taxon>Bacteria</taxon>
        <taxon>Pseudomonadati</taxon>
        <taxon>Pseudomonadota</taxon>
        <taxon>Alphaproteobacteria</taxon>
        <taxon>Hyphomicrobiales</taxon>
        <taxon>Devosiaceae</taxon>
        <taxon>Devosia</taxon>
    </lineage>
</organism>
<evidence type="ECO:0000256" key="2">
    <source>
        <dbReference type="ARBA" id="ARBA00034247"/>
    </source>
</evidence>
<evidence type="ECO:0000259" key="5">
    <source>
        <dbReference type="PROSITE" id="PS50887"/>
    </source>
</evidence>
<dbReference type="Gene3D" id="3.30.70.270">
    <property type="match status" value="1"/>
</dbReference>
<feature type="compositionally biased region" description="Basic residues" evidence="3">
    <location>
        <begin position="381"/>
        <end position="391"/>
    </location>
</feature>
<dbReference type="CDD" id="cd01949">
    <property type="entry name" value="GGDEF"/>
    <property type="match status" value="1"/>
</dbReference>
<dbReference type="OrthoDB" id="9812260at2"/>
<dbReference type="InterPro" id="IPR043128">
    <property type="entry name" value="Rev_trsase/Diguanyl_cyclase"/>
</dbReference>
<sequence length="391" mass="42429">MSGQFYFSLLNPAIALTFATVFLMLWRRFPDRHHLIHVVFAFALCAIGFTVRDFPVFLNELSTRLVANFAFIGSAMLACGAALALASRTIPWTRMSLISGIGLVVFGYFLFVVPSTTTRVVVLGITMSLLAFTAVVELWKARPLPLSGRLILSAALIFMVLALSRPLLILSGLLAIDDAATFQQSSYWLTIQAFTPLLAGALALLFLAAMSIDTFEQLRTEANHDYLTGLLNRRGFEVAASGCLSEGGGTGALLMGDIDDFKKINDTYGHKVGDQVISAMARALSSHGRAQFAARVGGEEFALFYRDGDLEALHAHADRIRSAVNRLVLPGLPADYPLTMSIGIHARSANETLSEMLIEADRALYRAKTSGKDQAVTSAASKRRSTRSRSA</sequence>
<feature type="transmembrane region" description="Helical" evidence="4">
    <location>
        <begin position="187"/>
        <end position="209"/>
    </location>
</feature>
<dbReference type="EC" id="2.7.7.65" evidence="1"/>
<dbReference type="InterPro" id="IPR000160">
    <property type="entry name" value="GGDEF_dom"/>
</dbReference>
<evidence type="ECO:0000256" key="1">
    <source>
        <dbReference type="ARBA" id="ARBA00012528"/>
    </source>
</evidence>
<evidence type="ECO:0000313" key="7">
    <source>
        <dbReference type="Proteomes" id="UP000033649"/>
    </source>
</evidence>